<dbReference type="SUPFAM" id="SSF53187">
    <property type="entry name" value="Zn-dependent exopeptidases"/>
    <property type="match status" value="1"/>
</dbReference>
<evidence type="ECO:0000256" key="5">
    <source>
        <dbReference type="ARBA" id="ARBA00022801"/>
    </source>
</evidence>
<feature type="chain" id="PRO_5005117590" description="Peptide hydrolase" evidence="7">
    <location>
        <begin position="20"/>
        <end position="379"/>
    </location>
</feature>
<dbReference type="GO" id="GO:0006508">
    <property type="term" value="P:proteolysis"/>
    <property type="evidence" value="ECO:0007669"/>
    <property type="project" value="UniProtKB-KW"/>
</dbReference>
<dbReference type="Proteomes" id="UP000054481">
    <property type="component" value="Unassembled WGS sequence"/>
</dbReference>
<dbReference type="InterPro" id="IPR045175">
    <property type="entry name" value="M28_fam"/>
</dbReference>
<gene>
    <name evidence="11" type="ORF">HIM_07779</name>
</gene>
<dbReference type="GO" id="GO:0046872">
    <property type="term" value="F:metal ion binding"/>
    <property type="evidence" value="ECO:0007669"/>
    <property type="project" value="UniProtKB-KW"/>
</dbReference>
<evidence type="ECO:0000256" key="3">
    <source>
        <dbReference type="ARBA" id="ARBA00022670"/>
    </source>
</evidence>
<evidence type="ECO:0000256" key="2">
    <source>
        <dbReference type="ARBA" id="ARBA00005634"/>
    </source>
</evidence>
<dbReference type="InterPro" id="IPR007484">
    <property type="entry name" value="Peptidase_M28"/>
</dbReference>
<dbReference type="AlphaFoldDB" id="A0A0F7ZMZ0"/>
<dbReference type="PANTHER" id="PTHR12147">
    <property type="entry name" value="METALLOPEPTIDASE M28 FAMILY MEMBER"/>
    <property type="match status" value="1"/>
</dbReference>
<evidence type="ECO:0000259" key="9">
    <source>
        <dbReference type="Pfam" id="PF02225"/>
    </source>
</evidence>
<proteinExistence type="inferred from homology"/>
<keyword evidence="7" id="KW-0732">Signal</keyword>
<keyword evidence="6 7" id="KW-0862">Zinc</keyword>
<evidence type="ECO:0000313" key="12">
    <source>
        <dbReference type="Proteomes" id="UP000054481"/>
    </source>
</evidence>
<dbReference type="Pfam" id="PF04389">
    <property type="entry name" value="Peptidase_M28"/>
    <property type="match status" value="1"/>
</dbReference>
<reference evidence="11 12" key="1">
    <citation type="journal article" date="2014" name="Genome Biol. Evol.">
        <title>Comparative genomics and transcriptomics analyses reveal divergent lifestyle features of nematode endoparasitic fungus Hirsutella minnesotensis.</title>
        <authorList>
            <person name="Lai Y."/>
            <person name="Liu K."/>
            <person name="Zhang X."/>
            <person name="Zhang X."/>
            <person name="Li K."/>
            <person name="Wang N."/>
            <person name="Shu C."/>
            <person name="Wu Y."/>
            <person name="Wang C."/>
            <person name="Bushley K.E."/>
            <person name="Xiang M."/>
            <person name="Liu X."/>
        </authorList>
    </citation>
    <scope>NUCLEOTIDE SEQUENCE [LARGE SCALE GENOMIC DNA]</scope>
    <source>
        <strain evidence="11 12">3608</strain>
    </source>
</reference>
<evidence type="ECO:0000313" key="11">
    <source>
        <dbReference type="EMBL" id="KJZ72835.1"/>
    </source>
</evidence>
<dbReference type="Gene3D" id="3.40.630.10">
    <property type="entry name" value="Zn peptidases"/>
    <property type="match status" value="1"/>
</dbReference>
<keyword evidence="5 7" id="KW-0378">Hydrolase</keyword>
<organism evidence="11 12">
    <name type="scientific">Hirsutella minnesotensis 3608</name>
    <dbReference type="NCBI Taxonomy" id="1043627"/>
    <lineage>
        <taxon>Eukaryota</taxon>
        <taxon>Fungi</taxon>
        <taxon>Dikarya</taxon>
        <taxon>Ascomycota</taxon>
        <taxon>Pezizomycotina</taxon>
        <taxon>Sordariomycetes</taxon>
        <taxon>Hypocreomycetidae</taxon>
        <taxon>Hypocreales</taxon>
        <taxon>Ophiocordycipitaceae</taxon>
        <taxon>Hirsutella</taxon>
    </lineage>
</organism>
<dbReference type="Pfam" id="PF02225">
    <property type="entry name" value="PA"/>
    <property type="match status" value="1"/>
</dbReference>
<feature type="domain" description="Peptidase M28" evidence="10">
    <location>
        <begin position="157"/>
        <end position="345"/>
    </location>
</feature>
<dbReference type="GO" id="GO:0008235">
    <property type="term" value="F:metalloexopeptidase activity"/>
    <property type="evidence" value="ECO:0007669"/>
    <property type="project" value="InterPro"/>
</dbReference>
<sequence>MRFQGSLAVAALVAGAALAQTERLDPAAFAQEISREELEKHALQLNAIAKANFGNRGFGTPGYLESRDYRGGCVISEKLTLAKRHGAVAVVVYNQSPREAAATAGSDDIGKQLPGGLLGVGVGHDVGREWSRRLGAGETFPVAIVIDHNDGEVVSWNIMAESKSGDPDNVVMLGAHLDSVQSGPGVNDDGSGTSALLDIMAKLCHHRGFKNKVRFAWWGAEELGLVGSNYYASQLGEADADRIRFYFNYDMIGSPSPNWTVYANTDADRFGARHLYGVMSQSYSNVSMSKFAANSDYVAFRNLGIPASGIFSGADAVADPCYHQACDDRQNINLDATLVAARAAAFAMAELANGLEGLPVRDRKRPSHGQGGKSLRFVT</sequence>
<dbReference type="InterPro" id="IPR003137">
    <property type="entry name" value="PA_domain"/>
</dbReference>
<evidence type="ECO:0000256" key="6">
    <source>
        <dbReference type="ARBA" id="ARBA00022833"/>
    </source>
</evidence>
<evidence type="ECO:0000259" key="10">
    <source>
        <dbReference type="Pfam" id="PF04389"/>
    </source>
</evidence>
<feature type="region of interest" description="Disordered" evidence="8">
    <location>
        <begin position="359"/>
        <end position="379"/>
    </location>
</feature>
<feature type="domain" description="PA" evidence="9">
    <location>
        <begin position="70"/>
        <end position="123"/>
    </location>
</feature>
<keyword evidence="4 7" id="KW-0479">Metal-binding</keyword>
<keyword evidence="12" id="KW-1185">Reference proteome</keyword>
<name>A0A0F7ZMZ0_9HYPO</name>
<evidence type="ECO:0000256" key="1">
    <source>
        <dbReference type="ARBA" id="ARBA00001947"/>
    </source>
</evidence>
<dbReference type="PANTHER" id="PTHR12147:SF26">
    <property type="entry name" value="PEPTIDASE M28 DOMAIN-CONTAINING PROTEIN"/>
    <property type="match status" value="1"/>
</dbReference>
<evidence type="ECO:0000256" key="7">
    <source>
        <dbReference type="RuleBase" id="RU361240"/>
    </source>
</evidence>
<feature type="signal peptide" evidence="7">
    <location>
        <begin position="1"/>
        <end position="19"/>
    </location>
</feature>
<comment type="similarity">
    <text evidence="2">Belongs to the peptidase M28 family. M28B subfamily.</text>
</comment>
<dbReference type="OrthoDB" id="10013407at2759"/>
<evidence type="ECO:0000256" key="4">
    <source>
        <dbReference type="ARBA" id="ARBA00022723"/>
    </source>
</evidence>
<keyword evidence="3 7" id="KW-0645">Protease</keyword>
<protein>
    <recommendedName>
        <fullName evidence="7">Peptide hydrolase</fullName>
        <ecNumber evidence="7">3.4.-.-</ecNumber>
    </recommendedName>
</protein>
<accession>A0A0F7ZMZ0</accession>
<dbReference type="EMBL" id="KQ030541">
    <property type="protein sequence ID" value="KJZ72835.1"/>
    <property type="molecule type" value="Genomic_DNA"/>
</dbReference>
<dbReference type="EC" id="3.4.-.-" evidence="7"/>
<comment type="cofactor">
    <cofactor evidence="1">
        <name>Zn(2+)</name>
        <dbReference type="ChEBI" id="CHEBI:29105"/>
    </cofactor>
</comment>
<evidence type="ECO:0000256" key="8">
    <source>
        <dbReference type="SAM" id="MobiDB-lite"/>
    </source>
</evidence>